<name>A0AAD6ZC64_9AGAR</name>
<organism evidence="1 2">
    <name type="scientific">Mycena albidolilacea</name>
    <dbReference type="NCBI Taxonomy" id="1033008"/>
    <lineage>
        <taxon>Eukaryota</taxon>
        <taxon>Fungi</taxon>
        <taxon>Dikarya</taxon>
        <taxon>Basidiomycota</taxon>
        <taxon>Agaricomycotina</taxon>
        <taxon>Agaricomycetes</taxon>
        <taxon>Agaricomycetidae</taxon>
        <taxon>Agaricales</taxon>
        <taxon>Marasmiineae</taxon>
        <taxon>Mycenaceae</taxon>
        <taxon>Mycena</taxon>
    </lineage>
</organism>
<comment type="caution">
    <text evidence="1">The sequence shown here is derived from an EMBL/GenBank/DDBJ whole genome shotgun (WGS) entry which is preliminary data.</text>
</comment>
<protein>
    <submittedName>
        <fullName evidence="1">Uncharacterized protein</fullName>
    </submittedName>
</protein>
<reference evidence="1" key="1">
    <citation type="submission" date="2023-03" db="EMBL/GenBank/DDBJ databases">
        <title>Massive genome expansion in bonnet fungi (Mycena s.s.) driven by repeated elements and novel gene families across ecological guilds.</title>
        <authorList>
            <consortium name="Lawrence Berkeley National Laboratory"/>
            <person name="Harder C.B."/>
            <person name="Miyauchi S."/>
            <person name="Viragh M."/>
            <person name="Kuo A."/>
            <person name="Thoen E."/>
            <person name="Andreopoulos B."/>
            <person name="Lu D."/>
            <person name="Skrede I."/>
            <person name="Drula E."/>
            <person name="Henrissat B."/>
            <person name="Morin E."/>
            <person name="Kohler A."/>
            <person name="Barry K."/>
            <person name="LaButti K."/>
            <person name="Morin E."/>
            <person name="Salamov A."/>
            <person name="Lipzen A."/>
            <person name="Mereny Z."/>
            <person name="Hegedus B."/>
            <person name="Baldrian P."/>
            <person name="Stursova M."/>
            <person name="Weitz H."/>
            <person name="Taylor A."/>
            <person name="Grigoriev I.V."/>
            <person name="Nagy L.G."/>
            <person name="Martin F."/>
            <person name="Kauserud H."/>
        </authorList>
    </citation>
    <scope>NUCLEOTIDE SEQUENCE</scope>
    <source>
        <strain evidence="1">CBHHK002</strain>
    </source>
</reference>
<evidence type="ECO:0000313" key="1">
    <source>
        <dbReference type="EMBL" id="KAJ7315242.1"/>
    </source>
</evidence>
<gene>
    <name evidence="1" type="ORF">DFH08DRAFT_820846</name>
</gene>
<proteinExistence type="predicted"/>
<keyword evidence="2" id="KW-1185">Reference proteome</keyword>
<sequence length="282" mass="31437">MSGYVRLREVDAVHLPVGYIHLAQLRNANSANLDIGVHLPLATGVDGPSVYMGWERSRGDHIEVVGNRQVATERERRERNRTDDPCPVILQLVKEERGELVRREEWRSIMLDTLACQTHNITQCEAGRTAVFEKWDKREIQQHAASELGGGEEPRKLDTSIEVMTGLKEKIIYDITPVLLDDRLPGGLTDHAVPENAWKPLFSTVLDYKNISSPRLLQVGLKLVDQSVLGVQEQAMLVLTGDNDAVRVLEVARFVERKPINANARQGGIGGPFEASPARINS</sequence>
<dbReference type="AlphaFoldDB" id="A0AAD6ZC64"/>
<dbReference type="EMBL" id="JARIHO010000063">
    <property type="protein sequence ID" value="KAJ7315242.1"/>
    <property type="molecule type" value="Genomic_DNA"/>
</dbReference>
<accession>A0AAD6ZC64</accession>
<dbReference type="Proteomes" id="UP001218218">
    <property type="component" value="Unassembled WGS sequence"/>
</dbReference>
<evidence type="ECO:0000313" key="2">
    <source>
        <dbReference type="Proteomes" id="UP001218218"/>
    </source>
</evidence>